<keyword evidence="3 6" id="KW-0812">Transmembrane</keyword>
<dbReference type="PANTHER" id="PTHR38825">
    <property type="entry name" value="LYSINE EXPORTER PROTEIN (LYSE/YGGA)"/>
    <property type="match status" value="1"/>
</dbReference>
<evidence type="ECO:0000256" key="2">
    <source>
        <dbReference type="ARBA" id="ARBA00022475"/>
    </source>
</evidence>
<keyword evidence="5 6" id="KW-0472">Membrane</keyword>
<evidence type="ECO:0000256" key="5">
    <source>
        <dbReference type="ARBA" id="ARBA00023136"/>
    </source>
</evidence>
<dbReference type="PANTHER" id="PTHR38825:SF1">
    <property type="entry name" value="TRANSPORTER, LYSE FAMILY"/>
    <property type="match status" value="1"/>
</dbReference>
<evidence type="ECO:0000256" key="6">
    <source>
        <dbReference type="SAM" id="Phobius"/>
    </source>
</evidence>
<keyword evidence="4 6" id="KW-1133">Transmembrane helix</keyword>
<protein>
    <submittedName>
        <fullName evidence="7">Uncharacterized protein</fullName>
    </submittedName>
</protein>
<feature type="transmembrane region" description="Helical" evidence="6">
    <location>
        <begin position="68"/>
        <end position="90"/>
    </location>
</feature>
<organism evidence="7">
    <name type="scientific">marine sediment metagenome</name>
    <dbReference type="NCBI Taxonomy" id="412755"/>
    <lineage>
        <taxon>unclassified sequences</taxon>
        <taxon>metagenomes</taxon>
        <taxon>ecological metagenomes</taxon>
    </lineage>
</organism>
<sequence length="173" mass="19042">RLVATLISVVVISLSGVMMPGPMFAMAVAHSYRSLWAGPQVALGHAVIEVPLILIIYFGFARFFKNNIVQLVLSVLGGGMITWLGISMFLVRAEVVSGSQDLLYNAFIAGIITTGLNPFFLLWWATIGSMLLMRSLIFGTKGLIVFIIVHWLCDLVWLSLVSAVIYRTHTLWG</sequence>
<reference evidence="7" key="1">
    <citation type="journal article" date="2014" name="Front. Microbiol.">
        <title>High frequency of phylogenetically diverse reductive dehalogenase-homologous genes in deep subseafloor sedimentary metagenomes.</title>
        <authorList>
            <person name="Kawai M."/>
            <person name="Futagami T."/>
            <person name="Toyoda A."/>
            <person name="Takaki Y."/>
            <person name="Nishi S."/>
            <person name="Hori S."/>
            <person name="Arai W."/>
            <person name="Tsubouchi T."/>
            <person name="Morono Y."/>
            <person name="Uchiyama I."/>
            <person name="Ito T."/>
            <person name="Fujiyama A."/>
            <person name="Inagaki F."/>
            <person name="Takami H."/>
        </authorList>
    </citation>
    <scope>NUCLEOTIDE SEQUENCE</scope>
    <source>
        <strain evidence="7">Expedition CK06-06</strain>
    </source>
</reference>
<feature type="non-terminal residue" evidence="7">
    <location>
        <position position="173"/>
    </location>
</feature>
<feature type="transmembrane region" description="Helical" evidence="6">
    <location>
        <begin position="41"/>
        <end position="61"/>
    </location>
</feature>
<accession>X1Q957</accession>
<keyword evidence="2" id="KW-1003">Cell membrane</keyword>
<comment type="caution">
    <text evidence="7">The sequence shown here is derived from an EMBL/GenBank/DDBJ whole genome shotgun (WGS) entry which is preliminary data.</text>
</comment>
<evidence type="ECO:0000256" key="4">
    <source>
        <dbReference type="ARBA" id="ARBA00022989"/>
    </source>
</evidence>
<feature type="transmembrane region" description="Helical" evidence="6">
    <location>
        <begin position="102"/>
        <end position="123"/>
    </location>
</feature>
<dbReference type="Pfam" id="PF01810">
    <property type="entry name" value="LysE"/>
    <property type="match status" value="1"/>
</dbReference>
<gene>
    <name evidence="7" type="ORF">S06H3_61288</name>
</gene>
<dbReference type="EMBL" id="BARV01040158">
    <property type="protein sequence ID" value="GAI51341.1"/>
    <property type="molecule type" value="Genomic_DNA"/>
</dbReference>
<dbReference type="InterPro" id="IPR001123">
    <property type="entry name" value="LeuE-type"/>
</dbReference>
<dbReference type="GO" id="GO:0006865">
    <property type="term" value="P:amino acid transport"/>
    <property type="evidence" value="ECO:0007669"/>
    <property type="project" value="InterPro"/>
</dbReference>
<evidence type="ECO:0000256" key="3">
    <source>
        <dbReference type="ARBA" id="ARBA00022692"/>
    </source>
</evidence>
<proteinExistence type="predicted"/>
<evidence type="ECO:0000256" key="1">
    <source>
        <dbReference type="ARBA" id="ARBA00004651"/>
    </source>
</evidence>
<dbReference type="GO" id="GO:0005886">
    <property type="term" value="C:plasma membrane"/>
    <property type="evidence" value="ECO:0007669"/>
    <property type="project" value="UniProtKB-SubCell"/>
</dbReference>
<comment type="subcellular location">
    <subcellularLocation>
        <location evidence="1">Cell membrane</location>
        <topology evidence="1">Multi-pass membrane protein</topology>
    </subcellularLocation>
</comment>
<feature type="non-terminal residue" evidence="7">
    <location>
        <position position="1"/>
    </location>
</feature>
<feature type="transmembrane region" description="Helical" evidence="6">
    <location>
        <begin position="143"/>
        <end position="166"/>
    </location>
</feature>
<evidence type="ECO:0000313" key="7">
    <source>
        <dbReference type="EMBL" id="GAI51341.1"/>
    </source>
</evidence>
<name>X1Q957_9ZZZZ</name>
<dbReference type="AlphaFoldDB" id="X1Q957"/>